<dbReference type="SMART" id="SM00346">
    <property type="entry name" value="HTH_ICLR"/>
    <property type="match status" value="1"/>
</dbReference>
<dbReference type="GO" id="GO:0003700">
    <property type="term" value="F:DNA-binding transcription factor activity"/>
    <property type="evidence" value="ECO:0007669"/>
    <property type="project" value="TreeGrafter"/>
</dbReference>
<protein>
    <submittedName>
        <fullName evidence="6">Transcriptional regulator, IclR family protein</fullName>
    </submittedName>
</protein>
<dbReference type="GO" id="GO:0045892">
    <property type="term" value="P:negative regulation of DNA-templated transcription"/>
    <property type="evidence" value="ECO:0007669"/>
    <property type="project" value="TreeGrafter"/>
</dbReference>
<evidence type="ECO:0000256" key="3">
    <source>
        <dbReference type="ARBA" id="ARBA00023163"/>
    </source>
</evidence>
<dbReference type="InterPro" id="IPR036390">
    <property type="entry name" value="WH_DNA-bd_sf"/>
</dbReference>
<dbReference type="PANTHER" id="PTHR30136:SF24">
    <property type="entry name" value="HTH-TYPE TRANSCRIPTIONAL REPRESSOR ALLR"/>
    <property type="match status" value="1"/>
</dbReference>
<dbReference type="InterPro" id="IPR029016">
    <property type="entry name" value="GAF-like_dom_sf"/>
</dbReference>
<evidence type="ECO:0000259" key="5">
    <source>
        <dbReference type="PROSITE" id="PS51078"/>
    </source>
</evidence>
<dbReference type="InterPro" id="IPR050707">
    <property type="entry name" value="HTH_MetabolicPath_Reg"/>
</dbReference>
<dbReference type="Pfam" id="PF01614">
    <property type="entry name" value="IclR_C"/>
    <property type="match status" value="1"/>
</dbReference>
<sequence>MEKKSPIIKNVVDTFRILDVLNEKEKAGIAFLSQQLDIPKTTIFRIIKTLEEVHVIKQLPDSDYTLDYRLSAYAKSAAKDNQLVEMATPFMNQLKDSYSETVNLGILHENQVVIVQTVEGEFYQLQASLVPMSPLYCSGMGKLFLSEYSEEELKHYFVDLKKRTVNTIVDYNEFLKNVEIIKEEGISVDDEEYEYGLSCYAVPIYDKEGKMICSMSVSGPSSRLYHKGIDKLKSELKEKGRALEEALQRNY</sequence>
<dbReference type="GO" id="GO:0003677">
    <property type="term" value="F:DNA binding"/>
    <property type="evidence" value="ECO:0007669"/>
    <property type="project" value="UniProtKB-KW"/>
</dbReference>
<dbReference type="RefSeq" id="WP_126795012.1">
    <property type="nucleotide sequence ID" value="NZ_CP060720.1"/>
</dbReference>
<dbReference type="AlphaFoldDB" id="A0A430AXE5"/>
<gene>
    <name evidence="6" type="ORF">CBF28_10465</name>
</gene>
<feature type="domain" description="HTH iclR-type" evidence="4">
    <location>
        <begin position="8"/>
        <end position="68"/>
    </location>
</feature>
<dbReference type="Gene3D" id="1.10.10.10">
    <property type="entry name" value="Winged helix-like DNA-binding domain superfamily/Winged helix DNA-binding domain"/>
    <property type="match status" value="1"/>
</dbReference>
<dbReference type="InterPro" id="IPR036388">
    <property type="entry name" value="WH-like_DNA-bd_sf"/>
</dbReference>
<dbReference type="GeneID" id="95580128"/>
<evidence type="ECO:0000256" key="1">
    <source>
        <dbReference type="ARBA" id="ARBA00023015"/>
    </source>
</evidence>
<reference evidence="6 7" key="1">
    <citation type="submission" date="2017-05" db="EMBL/GenBank/DDBJ databases">
        <title>Vagococcus spp. assemblies.</title>
        <authorList>
            <person name="Gulvik C.A."/>
        </authorList>
    </citation>
    <scope>NUCLEOTIDE SEQUENCE [LARGE SCALE GENOMIC DNA]</scope>
    <source>
        <strain evidence="6 7">SS1714</strain>
    </source>
</reference>
<dbReference type="Proteomes" id="UP000288028">
    <property type="component" value="Unassembled WGS sequence"/>
</dbReference>
<dbReference type="InterPro" id="IPR005471">
    <property type="entry name" value="Tscrpt_reg_IclR_N"/>
</dbReference>
<evidence type="ECO:0000259" key="4">
    <source>
        <dbReference type="PROSITE" id="PS51077"/>
    </source>
</evidence>
<dbReference type="SUPFAM" id="SSF55781">
    <property type="entry name" value="GAF domain-like"/>
    <property type="match status" value="1"/>
</dbReference>
<dbReference type="SUPFAM" id="SSF46785">
    <property type="entry name" value="Winged helix' DNA-binding domain"/>
    <property type="match status" value="1"/>
</dbReference>
<dbReference type="Gene3D" id="3.30.450.40">
    <property type="match status" value="1"/>
</dbReference>
<evidence type="ECO:0000313" key="6">
    <source>
        <dbReference type="EMBL" id="RSU12741.1"/>
    </source>
</evidence>
<organism evidence="6 7">
    <name type="scientific">Vagococcus carniphilus</name>
    <dbReference type="NCBI Taxonomy" id="218144"/>
    <lineage>
        <taxon>Bacteria</taxon>
        <taxon>Bacillati</taxon>
        <taxon>Bacillota</taxon>
        <taxon>Bacilli</taxon>
        <taxon>Lactobacillales</taxon>
        <taxon>Enterococcaceae</taxon>
        <taxon>Vagococcus</taxon>
    </lineage>
</organism>
<dbReference type="OrthoDB" id="9791752at2"/>
<keyword evidence="7" id="KW-1185">Reference proteome</keyword>
<dbReference type="PANTHER" id="PTHR30136">
    <property type="entry name" value="HELIX-TURN-HELIX TRANSCRIPTIONAL REGULATOR, ICLR FAMILY"/>
    <property type="match status" value="1"/>
</dbReference>
<dbReference type="Pfam" id="PF09339">
    <property type="entry name" value="HTH_IclR"/>
    <property type="match status" value="1"/>
</dbReference>
<keyword evidence="2" id="KW-0238">DNA-binding</keyword>
<keyword evidence="3" id="KW-0804">Transcription</keyword>
<name>A0A430AXE5_9ENTE</name>
<feature type="domain" description="IclR-ED" evidence="5">
    <location>
        <begin position="69"/>
        <end position="249"/>
    </location>
</feature>
<evidence type="ECO:0000313" key="7">
    <source>
        <dbReference type="Proteomes" id="UP000288028"/>
    </source>
</evidence>
<dbReference type="PROSITE" id="PS51077">
    <property type="entry name" value="HTH_ICLR"/>
    <property type="match status" value="1"/>
</dbReference>
<accession>A0A430AXE5</accession>
<keyword evidence="1" id="KW-0805">Transcription regulation</keyword>
<evidence type="ECO:0000256" key="2">
    <source>
        <dbReference type="ARBA" id="ARBA00023125"/>
    </source>
</evidence>
<dbReference type="InterPro" id="IPR014757">
    <property type="entry name" value="Tscrpt_reg_IclR_C"/>
</dbReference>
<dbReference type="PROSITE" id="PS51078">
    <property type="entry name" value="ICLR_ED"/>
    <property type="match status" value="1"/>
</dbReference>
<proteinExistence type="predicted"/>
<dbReference type="EMBL" id="NGKB01000010">
    <property type="protein sequence ID" value="RSU12741.1"/>
    <property type="molecule type" value="Genomic_DNA"/>
</dbReference>
<comment type="caution">
    <text evidence="6">The sequence shown here is derived from an EMBL/GenBank/DDBJ whole genome shotgun (WGS) entry which is preliminary data.</text>
</comment>